<feature type="domain" description="N-acetyltransferase" evidence="10">
    <location>
        <begin position="8"/>
        <end position="154"/>
    </location>
</feature>
<dbReference type="InterPro" id="IPR016181">
    <property type="entry name" value="Acyl_CoA_acyltransferase"/>
</dbReference>
<proteinExistence type="predicted"/>
<comment type="function">
    <text evidence="9">Catalyzes the transfer of an acetyl group from acetyl-CoA to the 6'-amino group of aminoglycoside molecules conferring resistance to antibiotics containing the purpurosamine ring.</text>
</comment>
<dbReference type="CDD" id="cd04301">
    <property type="entry name" value="NAT_SF"/>
    <property type="match status" value="1"/>
</dbReference>
<evidence type="ECO:0000259" key="10">
    <source>
        <dbReference type="PROSITE" id="PS51186"/>
    </source>
</evidence>
<dbReference type="AlphaFoldDB" id="A0A934UTJ2"/>
<dbReference type="Gene3D" id="3.40.630.30">
    <property type="match status" value="1"/>
</dbReference>
<evidence type="ECO:0000256" key="2">
    <source>
        <dbReference type="ARBA" id="ARBA00012888"/>
    </source>
</evidence>
<dbReference type="EMBL" id="JAEDAO010000001">
    <property type="protein sequence ID" value="MBK0394823.1"/>
    <property type="molecule type" value="Genomic_DNA"/>
</dbReference>
<evidence type="ECO:0000256" key="5">
    <source>
        <dbReference type="ARBA" id="ARBA00023251"/>
    </source>
</evidence>
<dbReference type="GO" id="GO:0046677">
    <property type="term" value="P:response to antibiotic"/>
    <property type="evidence" value="ECO:0007669"/>
    <property type="project" value="UniProtKB-KW"/>
</dbReference>
<dbReference type="EC" id="2.3.1.82" evidence="2 9"/>
<name>A0A934UTJ2_9BURK</name>
<keyword evidence="4 9" id="KW-0808">Transferase</keyword>
<keyword evidence="12" id="KW-1185">Reference proteome</keyword>
<dbReference type="InterPro" id="IPR000182">
    <property type="entry name" value="GNAT_dom"/>
</dbReference>
<evidence type="ECO:0000256" key="9">
    <source>
        <dbReference type="PIRNR" id="PIRNR000452"/>
    </source>
</evidence>
<accession>A0A934UTJ2</accession>
<reference evidence="11" key="1">
    <citation type="submission" date="2020-12" db="EMBL/GenBank/DDBJ databases">
        <title>Ramlibacter sp. nov., isolated from a freshwater alga, Cryptomonas.</title>
        <authorList>
            <person name="Kim H.M."/>
            <person name="Jeon C.O."/>
        </authorList>
    </citation>
    <scope>NUCLEOTIDE SEQUENCE</scope>
    <source>
        <strain evidence="11">CrO1</strain>
    </source>
</reference>
<keyword evidence="6 9" id="KW-0012">Acyltransferase</keyword>
<evidence type="ECO:0000256" key="7">
    <source>
        <dbReference type="ARBA" id="ARBA00029660"/>
    </source>
</evidence>
<dbReference type="Pfam" id="PF00583">
    <property type="entry name" value="Acetyltransf_1"/>
    <property type="match status" value="1"/>
</dbReference>
<sequence length="154" mass="17186">MNGPPRSSDILPADAWQRRWLDLRQQLWPHCTADEHLAEMEQFVADPGRFAQFLAFGAPDEAIGLVEVALRHDHVNGTQTSPVAFLEGIYVVPHARRSGVARRLVAAAEQWALDRGCAEFASDARLENIASHAMHAALGFVETERVVYFRKVLT</sequence>
<dbReference type="InterPro" id="IPR024170">
    <property type="entry name" value="Aminoglycoside_N6-AcTrfrase"/>
</dbReference>
<dbReference type="PIRSF" id="PIRSF000452">
    <property type="entry name" value="6-N-acetyltransf"/>
    <property type="match status" value="1"/>
</dbReference>
<evidence type="ECO:0000256" key="1">
    <source>
        <dbReference type="ARBA" id="ARBA00011738"/>
    </source>
</evidence>
<evidence type="ECO:0000313" key="12">
    <source>
        <dbReference type="Proteomes" id="UP000617041"/>
    </source>
</evidence>
<dbReference type="Proteomes" id="UP000617041">
    <property type="component" value="Unassembled WGS sequence"/>
</dbReference>
<dbReference type="InterPro" id="IPR050832">
    <property type="entry name" value="Bact_Acetyltransf"/>
</dbReference>
<evidence type="ECO:0000313" key="11">
    <source>
        <dbReference type="EMBL" id="MBK0394823.1"/>
    </source>
</evidence>
<dbReference type="GO" id="GO:0047663">
    <property type="term" value="F:aminoglycoside 6'-N-acetyltransferase activity"/>
    <property type="evidence" value="ECO:0007669"/>
    <property type="project" value="UniProtKB-EC"/>
</dbReference>
<keyword evidence="5 9" id="KW-0046">Antibiotic resistance</keyword>
<dbReference type="PROSITE" id="PS51186">
    <property type="entry name" value="GNAT"/>
    <property type="match status" value="1"/>
</dbReference>
<dbReference type="PANTHER" id="PTHR43877">
    <property type="entry name" value="AMINOALKYLPHOSPHONATE N-ACETYLTRANSFERASE-RELATED-RELATED"/>
    <property type="match status" value="1"/>
</dbReference>
<comment type="subunit">
    <text evidence="1 9">Homodimer.</text>
</comment>
<gene>
    <name evidence="11" type="ORF">I8E28_19620</name>
</gene>
<evidence type="ECO:0000256" key="3">
    <source>
        <dbReference type="ARBA" id="ARBA00017677"/>
    </source>
</evidence>
<organism evidence="11 12">
    <name type="scientific">Ramlibacter algicola</name>
    <dbReference type="NCBI Taxonomy" id="2795217"/>
    <lineage>
        <taxon>Bacteria</taxon>
        <taxon>Pseudomonadati</taxon>
        <taxon>Pseudomonadota</taxon>
        <taxon>Betaproteobacteria</taxon>
        <taxon>Burkholderiales</taxon>
        <taxon>Comamonadaceae</taxon>
        <taxon>Ramlibacter</taxon>
    </lineage>
</organism>
<protein>
    <recommendedName>
        <fullName evidence="3 9">Aminoglycoside N(6')-acetyltransferase type 1</fullName>
        <ecNumber evidence="2 9">2.3.1.82</ecNumber>
    </recommendedName>
    <alternativeName>
        <fullName evidence="7 9">Aminoglycoside resistance protein</fullName>
    </alternativeName>
</protein>
<evidence type="ECO:0000256" key="6">
    <source>
        <dbReference type="ARBA" id="ARBA00023315"/>
    </source>
</evidence>
<dbReference type="RefSeq" id="WP_200789907.1">
    <property type="nucleotide sequence ID" value="NZ_JAEDAO010000001.1"/>
</dbReference>
<evidence type="ECO:0000256" key="4">
    <source>
        <dbReference type="ARBA" id="ARBA00022679"/>
    </source>
</evidence>
<dbReference type="NCBIfam" id="NF043067">
    <property type="entry name" value="AAC_6p_group_E"/>
    <property type="match status" value="1"/>
</dbReference>
<dbReference type="SUPFAM" id="SSF55729">
    <property type="entry name" value="Acyl-CoA N-acyltransferases (Nat)"/>
    <property type="match status" value="1"/>
</dbReference>
<evidence type="ECO:0000256" key="8">
    <source>
        <dbReference type="ARBA" id="ARBA00048923"/>
    </source>
</evidence>
<comment type="caution">
    <text evidence="11">The sequence shown here is derived from an EMBL/GenBank/DDBJ whole genome shotgun (WGS) entry which is preliminary data.</text>
</comment>
<comment type="catalytic activity">
    <reaction evidence="8 9">
        <text>kanamycin B + acetyl-CoA = N(6')-acetylkanamycin B + CoA + H(+)</text>
        <dbReference type="Rhea" id="RHEA:16449"/>
        <dbReference type="ChEBI" id="CHEBI:15378"/>
        <dbReference type="ChEBI" id="CHEBI:57287"/>
        <dbReference type="ChEBI" id="CHEBI:57288"/>
        <dbReference type="ChEBI" id="CHEBI:58390"/>
        <dbReference type="ChEBI" id="CHEBI:58549"/>
        <dbReference type="EC" id="2.3.1.82"/>
    </reaction>
</comment>